<keyword evidence="1" id="KW-1133">Transmembrane helix</keyword>
<gene>
    <name evidence="3" type="ORF">FSA03_21525</name>
    <name evidence="2" type="ORF">FSA06_20850</name>
</gene>
<dbReference type="Gene3D" id="1.10.10.10">
    <property type="entry name" value="Winged helix-like DNA-binding domain superfamily/Winged helix DNA-binding domain"/>
    <property type="match status" value="1"/>
</dbReference>
<evidence type="ECO:0000313" key="4">
    <source>
        <dbReference type="Proteomes" id="UP000315444"/>
    </source>
</evidence>
<accession>A0AB38PK51</accession>
<evidence type="ECO:0000313" key="2">
    <source>
        <dbReference type="EMBL" id="TWV38421.1"/>
    </source>
</evidence>
<dbReference type="EMBL" id="VOHT01000012">
    <property type="protein sequence ID" value="TWV45139.1"/>
    <property type="molecule type" value="Genomic_DNA"/>
</dbReference>
<dbReference type="AlphaFoldDB" id="A0AB38PK51"/>
<comment type="caution">
    <text evidence="3">The sequence shown here is derived from an EMBL/GenBank/DDBJ whole genome shotgun (WGS) entry which is preliminary data.</text>
</comment>
<dbReference type="InterPro" id="IPR036388">
    <property type="entry name" value="WH-like_DNA-bd_sf"/>
</dbReference>
<organism evidence="3 5">
    <name type="scientific">Bacteroides fragilis</name>
    <dbReference type="NCBI Taxonomy" id="817"/>
    <lineage>
        <taxon>Bacteria</taxon>
        <taxon>Pseudomonadati</taxon>
        <taxon>Bacteroidota</taxon>
        <taxon>Bacteroidia</taxon>
        <taxon>Bacteroidales</taxon>
        <taxon>Bacteroidaceae</taxon>
        <taxon>Bacteroides</taxon>
    </lineage>
</organism>
<keyword evidence="1" id="KW-0472">Membrane</keyword>
<sequence length="371" mass="43374">MNKRIFLVIGVIILFIMIAIGASTYTIIHSLIQKEKEAFKPQVENILKEAVANNTIQKCKDIPLNGFNNSPNKIGTYETRTFCSRDTLFTYQHKIQDVDSEILFARQLGLLMMDSLQSSDIQALIIKDLNKNDIKGYINTGIIVSKHLQREIWSQPSNSIPRNAEMITYRLENEIVSVDYIMYIDYSFSTLWKRMPKTNIYINLVVEVILIYTITLFVLYYRKQQKNRSVSTVDITSDPNIITDPISVDNTVETEKQTNSTIKEELSFKDQFVFEKDFVLFNDRPIKMPNQQQKILIFFLNRPNYRVNKHELKEEFWPKNSDPTNNMTSAINKLKKILEEINSKYTIITDKTNEEYYVLIRDKSAEKNIDI</sequence>
<reference evidence="2 4" key="2">
    <citation type="submission" date="2019-07" db="EMBL/GenBank/DDBJ databases">
        <title>Genome sequencing of Bacteroides fragilis.</title>
        <authorList>
            <person name="Galasyn E.V."/>
            <person name="Ruoff K.L."/>
            <person name="Price C.E."/>
            <person name="Valls R.A."/>
            <person name="O'Toole G.A."/>
        </authorList>
    </citation>
    <scope>NUCLEOTIDE SEQUENCE [LARGE SCALE GENOMIC DNA]</scope>
    <source>
        <strain evidence="2 4">AD135F_1B</strain>
    </source>
</reference>
<dbReference type="GO" id="GO:0006355">
    <property type="term" value="P:regulation of DNA-templated transcription"/>
    <property type="evidence" value="ECO:0007669"/>
    <property type="project" value="InterPro"/>
</dbReference>
<keyword evidence="1" id="KW-0812">Transmembrane</keyword>
<name>A0AB38PK51_BACFG</name>
<proteinExistence type="predicted"/>
<protein>
    <submittedName>
        <fullName evidence="3">Helix-turn-helix domain-containing protein</fullName>
    </submittedName>
</protein>
<evidence type="ECO:0000313" key="5">
    <source>
        <dbReference type="Proteomes" id="UP000319026"/>
    </source>
</evidence>
<dbReference type="Proteomes" id="UP000319026">
    <property type="component" value="Unassembled WGS sequence"/>
</dbReference>
<dbReference type="Proteomes" id="UP000315444">
    <property type="component" value="Unassembled WGS sequence"/>
</dbReference>
<reference evidence="3 5" key="1">
    <citation type="submission" date="2019-07" db="EMBL/GenBank/DDBJ databases">
        <title>Genome Sequencing of Bacteroides fragilis.</title>
        <authorList>
            <person name="Pinto K.M."/>
            <person name="Ruoff K.L."/>
            <person name="Price C.E."/>
            <person name="Valls R.A."/>
            <person name="O'Toole G.A."/>
        </authorList>
    </citation>
    <scope>NUCLEOTIDE SEQUENCE [LARGE SCALE GENOMIC DNA]</scope>
    <source>
        <strain evidence="3 5">AD135F_3B</strain>
    </source>
</reference>
<dbReference type="InterPro" id="IPR016032">
    <property type="entry name" value="Sig_transdc_resp-reg_C-effctor"/>
</dbReference>
<feature type="transmembrane region" description="Helical" evidence="1">
    <location>
        <begin position="6"/>
        <end position="28"/>
    </location>
</feature>
<dbReference type="GO" id="GO:0003677">
    <property type="term" value="F:DNA binding"/>
    <property type="evidence" value="ECO:0007669"/>
    <property type="project" value="InterPro"/>
</dbReference>
<dbReference type="SUPFAM" id="SSF46894">
    <property type="entry name" value="C-terminal effector domain of the bipartite response regulators"/>
    <property type="match status" value="1"/>
</dbReference>
<evidence type="ECO:0000313" key="3">
    <source>
        <dbReference type="EMBL" id="TWV45139.1"/>
    </source>
</evidence>
<dbReference type="EMBL" id="VOHV01000011">
    <property type="protein sequence ID" value="TWV38421.1"/>
    <property type="molecule type" value="Genomic_DNA"/>
</dbReference>
<feature type="transmembrane region" description="Helical" evidence="1">
    <location>
        <begin position="200"/>
        <end position="221"/>
    </location>
</feature>
<evidence type="ECO:0000256" key="1">
    <source>
        <dbReference type="SAM" id="Phobius"/>
    </source>
</evidence>
<dbReference type="RefSeq" id="WP_032574538.1">
    <property type="nucleotide sequence ID" value="NZ_CAAKNW010000158.1"/>
</dbReference>